<name>A0A0P6B9G4_9CRUS</name>
<protein>
    <submittedName>
        <fullName evidence="1">Uncharacterized protein</fullName>
    </submittedName>
</protein>
<dbReference type="EMBL" id="GDIQ01026998">
    <property type="protein sequence ID" value="JAN67739.1"/>
    <property type="molecule type" value="Transcribed_RNA"/>
</dbReference>
<accession>A0A0P6B9G4</accession>
<reference evidence="1" key="1">
    <citation type="submission" date="2015-10" db="EMBL/GenBank/DDBJ databases">
        <title>EvidentialGene: Evidence-directed Construction of Complete mRNA Transcriptomes without Genomes.</title>
        <authorList>
            <person name="Gilbert D.G."/>
        </authorList>
    </citation>
    <scope>NUCLEOTIDE SEQUENCE</scope>
</reference>
<sequence>MNFSTAEKVVFSVSDNRKKKRNQIYAMIKTHFLFCRSSVANSSDTVLKKEKKKQNYADYSVTPFLFSCLYF</sequence>
<organism evidence="1">
    <name type="scientific">Daphnia magna</name>
    <dbReference type="NCBI Taxonomy" id="35525"/>
    <lineage>
        <taxon>Eukaryota</taxon>
        <taxon>Metazoa</taxon>
        <taxon>Ecdysozoa</taxon>
        <taxon>Arthropoda</taxon>
        <taxon>Crustacea</taxon>
        <taxon>Branchiopoda</taxon>
        <taxon>Diplostraca</taxon>
        <taxon>Cladocera</taxon>
        <taxon>Anomopoda</taxon>
        <taxon>Daphniidae</taxon>
        <taxon>Daphnia</taxon>
    </lineage>
</organism>
<dbReference type="AlphaFoldDB" id="A0A0P6B9G4"/>
<proteinExistence type="predicted"/>
<evidence type="ECO:0000313" key="1">
    <source>
        <dbReference type="EMBL" id="JAN67739.1"/>
    </source>
</evidence>